<evidence type="ECO:0000313" key="4">
    <source>
        <dbReference type="Proteomes" id="UP000594342"/>
    </source>
</evidence>
<dbReference type="Proteomes" id="UP000594342">
    <property type="component" value="Unassembled WGS sequence"/>
</dbReference>
<dbReference type="EMBL" id="UPSH01000001">
    <property type="protein sequence ID" value="VBB17959.1"/>
    <property type="molecule type" value="Genomic_DNA"/>
</dbReference>
<protein>
    <submittedName>
        <fullName evidence="3">Mitochondrial fission process protein 1-like</fullName>
    </submittedName>
</protein>
<name>A0A5K0U7J0_9VIRU</name>
<dbReference type="InterPro" id="IPR019560">
    <property type="entry name" value="Mitochondrial_18_kDa_protein"/>
</dbReference>
<proteinExistence type="predicted"/>
<keyword evidence="4" id="KW-1185">Reference proteome</keyword>
<organism evidence="3 4">
    <name type="scientific">Yasminevirus sp. GU-2018</name>
    <dbReference type="NCBI Taxonomy" id="2420051"/>
    <lineage>
        <taxon>Viruses</taxon>
        <taxon>Varidnaviria</taxon>
        <taxon>Bamfordvirae</taxon>
        <taxon>Nucleocytoviricota</taxon>
        <taxon>Megaviricetes</taxon>
        <taxon>Imitervirales</taxon>
        <taxon>Mimiviridae</taxon>
        <taxon>Klosneuvirinae</taxon>
        <taxon>Yasminevirus</taxon>
        <taxon>Yasminevirus saudimassiliense</taxon>
    </lineage>
</organism>
<reference evidence="3 4" key="1">
    <citation type="submission" date="2018-10" db="EMBL/GenBank/DDBJ databases">
        <authorList>
            <consortium name="IHU Genomes"/>
        </authorList>
    </citation>
    <scope>NUCLEOTIDE SEQUENCE [LARGE SCALE GENOMIC DNA]</scope>
    <source>
        <strain evidence="3 4">A1</strain>
    </source>
</reference>
<gene>
    <name evidence="3" type="ORF">YASMINEVIRUS_422</name>
</gene>
<dbReference type="PANTHER" id="PTHR11001:SF2">
    <property type="entry name" value="MITOCHONDRIAL FISSION PROCESS PROTEIN 1"/>
    <property type="match status" value="1"/>
</dbReference>
<feature type="transmembrane region" description="Helical" evidence="2">
    <location>
        <begin position="88"/>
        <end position="107"/>
    </location>
</feature>
<keyword evidence="2" id="KW-0812">Transmembrane</keyword>
<keyword evidence="2" id="KW-0472">Membrane</keyword>
<feature type="compositionally biased region" description="Polar residues" evidence="1">
    <location>
        <begin position="1"/>
        <end position="16"/>
    </location>
</feature>
<keyword evidence="2" id="KW-1133">Transmembrane helix</keyword>
<evidence type="ECO:0000256" key="2">
    <source>
        <dbReference type="SAM" id="Phobius"/>
    </source>
</evidence>
<feature type="transmembrane region" description="Helical" evidence="2">
    <location>
        <begin position="127"/>
        <end position="146"/>
    </location>
</feature>
<comment type="caution">
    <text evidence="3">The sequence shown here is derived from an EMBL/GenBank/DDBJ whole genome shotgun (WGS) entry which is preliminary data.</text>
</comment>
<accession>A0A5K0U7J0</accession>
<evidence type="ECO:0000313" key="3">
    <source>
        <dbReference type="EMBL" id="VBB17959.1"/>
    </source>
</evidence>
<sequence>MENKTDAQTNTQSDSQVDVPMPVNGNVNVNDKPQSFMTNALSNFRSMFAPHDSYLRGPNQPLISTNLRYFGFVNDVGEALKSFIPKPIYYGTYGITGVYAAGAVYYHNRLLTDRDDPRTTAKTVDNAVWHTLATVTLTPLVAIPMIKKATKKVLSPTNMSVALKTKSIPAAISILAIPAVVSPVDNGVTWVMNQFREQPESYHWSGYWSFMNKGDHSHEN</sequence>
<dbReference type="GO" id="GO:0000266">
    <property type="term" value="P:mitochondrial fission"/>
    <property type="evidence" value="ECO:0007669"/>
    <property type="project" value="TreeGrafter"/>
</dbReference>
<dbReference type="PANTHER" id="PTHR11001">
    <property type="entry name" value="MITOCHONDRIAL FISSION PROCESS PROTEIN 1"/>
    <property type="match status" value="1"/>
</dbReference>
<evidence type="ECO:0000256" key="1">
    <source>
        <dbReference type="SAM" id="MobiDB-lite"/>
    </source>
</evidence>
<feature type="region of interest" description="Disordered" evidence="1">
    <location>
        <begin position="1"/>
        <end position="23"/>
    </location>
</feature>